<dbReference type="RefSeq" id="WP_156424058.1">
    <property type="nucleotide sequence ID" value="NZ_CP080764.1"/>
</dbReference>
<evidence type="ECO:0000313" key="2">
    <source>
        <dbReference type="EMBL" id="SDG81996.1"/>
    </source>
</evidence>
<keyword evidence="4" id="KW-1185">Reference proteome</keyword>
<dbReference type="EMBL" id="FNDE01000003">
    <property type="protein sequence ID" value="SDG81996.1"/>
    <property type="molecule type" value="Genomic_DNA"/>
</dbReference>
<evidence type="ECO:0000313" key="1">
    <source>
        <dbReference type="EMBL" id="QYY44119.1"/>
    </source>
</evidence>
<dbReference type="Proteomes" id="UP000198956">
    <property type="component" value="Unassembled WGS sequence"/>
</dbReference>
<gene>
    <name evidence="1" type="ORF">K3F53_08045</name>
    <name evidence="2" type="ORF">SAMN04489735_1003144</name>
</gene>
<evidence type="ECO:0000313" key="4">
    <source>
        <dbReference type="Proteomes" id="UP000826616"/>
    </source>
</evidence>
<dbReference type="Proteomes" id="UP000826616">
    <property type="component" value="Chromosome"/>
</dbReference>
<dbReference type="AlphaFoldDB" id="A0A1G7XCT9"/>
<proteinExistence type="predicted"/>
<dbReference type="GeneID" id="97141318"/>
<organism evidence="2 3">
    <name type="scientific">Aneurinibacillus thermoaerophilus</name>
    <dbReference type="NCBI Taxonomy" id="143495"/>
    <lineage>
        <taxon>Bacteria</taxon>
        <taxon>Bacillati</taxon>
        <taxon>Bacillota</taxon>
        <taxon>Bacilli</taxon>
        <taxon>Bacillales</taxon>
        <taxon>Paenibacillaceae</taxon>
        <taxon>Aneurinibacillus group</taxon>
        <taxon>Aneurinibacillus</taxon>
    </lineage>
</organism>
<accession>A0A1G7XCT9</accession>
<protein>
    <submittedName>
        <fullName evidence="2">Uncharacterized protein</fullName>
    </submittedName>
</protein>
<reference evidence="2 3" key="1">
    <citation type="submission" date="2016-10" db="EMBL/GenBank/DDBJ databases">
        <authorList>
            <person name="de Groot N.N."/>
        </authorList>
    </citation>
    <scope>NUCLEOTIDE SEQUENCE [LARGE SCALE GENOMIC DNA]</scope>
    <source>
        <strain evidence="2 3">L 420-91</strain>
    </source>
</reference>
<sequence length="58" mass="6596">MYYVVYETISLFGSANVKHAEAFKTLEEARIFAKEIAQKGSPGVRIAQEMNTEEKWAN</sequence>
<reference evidence="1 4" key="2">
    <citation type="submission" date="2021-08" db="EMBL/GenBank/DDBJ databases">
        <title>Complete genome sequence of the strain Aneurinibacillus thermoaerophilus CCM 8960.</title>
        <authorList>
            <person name="Musilova J."/>
            <person name="Kourilova X."/>
            <person name="Pernicova I."/>
            <person name="Bezdicek M."/>
            <person name="Lengerova M."/>
            <person name="Obruca S."/>
            <person name="Sedlar K."/>
        </authorList>
    </citation>
    <scope>NUCLEOTIDE SEQUENCE [LARGE SCALE GENOMIC DNA]</scope>
    <source>
        <strain evidence="1 4">CCM 8960</strain>
    </source>
</reference>
<name>A0A1G7XCT9_ANETH</name>
<dbReference type="EMBL" id="CP080764">
    <property type="protein sequence ID" value="QYY44119.1"/>
    <property type="molecule type" value="Genomic_DNA"/>
</dbReference>
<evidence type="ECO:0000313" key="3">
    <source>
        <dbReference type="Proteomes" id="UP000198956"/>
    </source>
</evidence>